<feature type="region of interest" description="Disordered" evidence="8">
    <location>
        <begin position="1"/>
        <end position="25"/>
    </location>
</feature>
<evidence type="ECO:0000256" key="3">
    <source>
        <dbReference type="ARBA" id="ARBA00022664"/>
    </source>
</evidence>
<accession>A0A168FBN2</accession>
<feature type="compositionally biased region" description="Basic and acidic residues" evidence="8">
    <location>
        <begin position="62"/>
        <end position="74"/>
    </location>
</feature>
<dbReference type="PANTHER" id="PTHR12942:SF2">
    <property type="entry name" value="PRE-MRNA-SPLICING FACTOR SLU7"/>
    <property type="match status" value="1"/>
</dbReference>
<dbReference type="AlphaFoldDB" id="A0A168FBN2"/>
<comment type="function">
    <text evidence="7">Involved in pre-mRNA splicing.</text>
</comment>
<feature type="domain" description="Pre-mRNA-splicing factor SLU7" evidence="9">
    <location>
        <begin position="128"/>
        <end position="369"/>
    </location>
</feature>
<keyword evidence="4 7" id="KW-0747">Spliceosome</keyword>
<feature type="compositionally biased region" description="Basic and acidic residues" evidence="8">
    <location>
        <begin position="288"/>
        <end position="311"/>
    </location>
</feature>
<dbReference type="GO" id="GO:0030628">
    <property type="term" value="F:pre-mRNA 3'-splice site binding"/>
    <property type="evidence" value="ECO:0007669"/>
    <property type="project" value="UniProtKB-UniRule"/>
</dbReference>
<feature type="compositionally biased region" description="Low complexity" evidence="8">
    <location>
        <begin position="11"/>
        <end position="25"/>
    </location>
</feature>
<comment type="similarity">
    <text evidence="2 7">Belongs to the SLU7 family.</text>
</comment>
<name>A0A168FBN2_9HYPO</name>
<dbReference type="InterPro" id="IPR021715">
    <property type="entry name" value="Slu7_dom"/>
</dbReference>
<evidence type="ECO:0000256" key="1">
    <source>
        <dbReference type="ARBA" id="ARBA00004123"/>
    </source>
</evidence>
<proteinExistence type="inferred from homology"/>
<feature type="compositionally biased region" description="Acidic residues" evidence="8">
    <location>
        <begin position="169"/>
        <end position="178"/>
    </location>
</feature>
<evidence type="ECO:0000313" key="10">
    <source>
        <dbReference type="EMBL" id="KZZ99693.1"/>
    </source>
</evidence>
<evidence type="ECO:0000256" key="8">
    <source>
        <dbReference type="SAM" id="MobiDB-lite"/>
    </source>
</evidence>
<evidence type="ECO:0000256" key="2">
    <source>
        <dbReference type="ARBA" id="ARBA00007203"/>
    </source>
</evidence>
<evidence type="ECO:0000259" key="9">
    <source>
        <dbReference type="Pfam" id="PF11708"/>
    </source>
</evidence>
<keyword evidence="6 7" id="KW-0539">Nucleus</keyword>
<feature type="region of interest" description="Disordered" evidence="8">
    <location>
        <begin position="157"/>
        <end position="200"/>
    </location>
</feature>
<dbReference type="InterPro" id="IPR039974">
    <property type="entry name" value="Splicing_factor_SLU7"/>
</dbReference>
<dbReference type="Proteomes" id="UP000078544">
    <property type="component" value="Unassembled WGS sequence"/>
</dbReference>
<reference evidence="10 11" key="1">
    <citation type="journal article" date="2016" name="Genome Biol. Evol.">
        <title>Divergent and convergent evolution of fungal pathogenicity.</title>
        <authorList>
            <person name="Shang Y."/>
            <person name="Xiao G."/>
            <person name="Zheng P."/>
            <person name="Cen K."/>
            <person name="Zhan S."/>
            <person name="Wang C."/>
        </authorList>
    </citation>
    <scope>NUCLEOTIDE SEQUENCE [LARGE SCALE GENOMIC DNA]</scope>
    <source>
        <strain evidence="10 11">RCEF 2490</strain>
    </source>
</reference>
<evidence type="ECO:0000313" key="11">
    <source>
        <dbReference type="Proteomes" id="UP000078544"/>
    </source>
</evidence>
<gene>
    <name evidence="10" type="ORF">AAL_02265</name>
</gene>
<organism evidence="10 11">
    <name type="scientific">Moelleriella libera RCEF 2490</name>
    <dbReference type="NCBI Taxonomy" id="1081109"/>
    <lineage>
        <taxon>Eukaryota</taxon>
        <taxon>Fungi</taxon>
        <taxon>Dikarya</taxon>
        <taxon>Ascomycota</taxon>
        <taxon>Pezizomycotina</taxon>
        <taxon>Sordariomycetes</taxon>
        <taxon>Hypocreomycetidae</taxon>
        <taxon>Hypocreales</taxon>
        <taxon>Clavicipitaceae</taxon>
        <taxon>Moelleriella</taxon>
    </lineage>
</organism>
<comment type="subcellular location">
    <subcellularLocation>
        <location evidence="1 7">Nucleus</location>
    </subcellularLocation>
</comment>
<feature type="region of interest" description="Disordered" evidence="8">
    <location>
        <begin position="419"/>
        <end position="443"/>
    </location>
</feature>
<comment type="caution">
    <text evidence="10">The sequence shown here is derived from an EMBL/GenBank/DDBJ whole genome shotgun (WGS) entry which is preliminary data.</text>
</comment>
<dbReference type="GO" id="GO:0000398">
    <property type="term" value="P:mRNA splicing, via spliceosome"/>
    <property type="evidence" value="ECO:0007669"/>
    <property type="project" value="UniProtKB-UniRule"/>
</dbReference>
<dbReference type="STRING" id="1081109.A0A168FBN2"/>
<dbReference type="OrthoDB" id="249612at2759"/>
<feature type="region of interest" description="Disordered" evidence="8">
    <location>
        <begin position="267"/>
        <end position="311"/>
    </location>
</feature>
<dbReference type="EMBL" id="AZGY01000003">
    <property type="protein sequence ID" value="KZZ99693.1"/>
    <property type="molecule type" value="Genomic_DNA"/>
</dbReference>
<protein>
    <recommendedName>
        <fullName evidence="7">Pre-mRNA-splicing factor SLU7</fullName>
    </recommendedName>
</protein>
<evidence type="ECO:0000256" key="4">
    <source>
        <dbReference type="ARBA" id="ARBA00022728"/>
    </source>
</evidence>
<feature type="region of interest" description="Disordered" evidence="8">
    <location>
        <begin position="474"/>
        <end position="502"/>
    </location>
</feature>
<keyword evidence="3 7" id="KW-0507">mRNA processing</keyword>
<dbReference type="GO" id="GO:0005681">
    <property type="term" value="C:spliceosomal complex"/>
    <property type="evidence" value="ECO:0007669"/>
    <property type="project" value="UniProtKB-UniRule"/>
</dbReference>
<evidence type="ECO:0000256" key="6">
    <source>
        <dbReference type="ARBA" id="ARBA00023242"/>
    </source>
</evidence>
<dbReference type="PANTHER" id="PTHR12942">
    <property type="entry name" value="STEP II SPLICING FACTOR SLU7"/>
    <property type="match status" value="1"/>
</dbReference>
<feature type="region of interest" description="Disordered" evidence="8">
    <location>
        <begin position="58"/>
        <end position="78"/>
    </location>
</feature>
<keyword evidence="11" id="KW-1185">Reference proteome</keyword>
<evidence type="ECO:0000256" key="7">
    <source>
        <dbReference type="RuleBase" id="RU367071"/>
    </source>
</evidence>
<evidence type="ECO:0000256" key="5">
    <source>
        <dbReference type="ARBA" id="ARBA00023187"/>
    </source>
</evidence>
<keyword evidence="5 7" id="KW-0508">mRNA splicing</keyword>
<comment type="subunit">
    <text evidence="7">Associated with the spliceosome.</text>
</comment>
<feature type="compositionally biased region" description="Basic and acidic residues" evidence="8">
    <location>
        <begin position="179"/>
        <end position="191"/>
    </location>
</feature>
<dbReference type="Pfam" id="PF11708">
    <property type="entry name" value="Slu7"/>
    <property type="match status" value="1"/>
</dbReference>
<sequence>MAPAPSRRPEAGAPSTASGTAAAGAANKEENIYIPSFISKKPFYAAESDDDNDYLKHQRREAKKESTKWYDRGKKAGPAATKYRKGACENCGAMTHKAKDCLSRPRAKGAKWTGKDIQADEVIEDVDLGWDAKRDRWNGYNAKEYRNVIAEFNQMEELRKKSQKSQTGEEGDGEENDNDGDKYAEENDMSKHQSTATRQLRIREDTAKYLLNLDLESAKYDPKTRSLVDRGATGGKAAELYAEEGFMRSSGEAGEFEKVQRYAWEAQEKAGDTSKHPQANPTAGAFFRRKEQEEAEQRKAKRDKELEEKYGGHDQIPMPAAVRSIMVPDSEVFAEYDETGLIKGAPRKAARSKYAEDVLINNHSSVWGSWWSNFKWGYACCHSVIKNSYCTGEEGKEAWEAAERQRTGADLDLVVAKAQGGDREKEEGEEAVGEVGSGEHHEVDKIGKAAAAKTGVEAGTRKRTVGDMLNGVTEEELDSWRRKRAAADDPMSKFLGKDALLS</sequence>